<evidence type="ECO:0000313" key="1">
    <source>
        <dbReference type="EMBL" id="GAP62016.1"/>
    </source>
</evidence>
<dbReference type="Proteomes" id="UP000037784">
    <property type="component" value="Unassembled WGS sequence"/>
</dbReference>
<sequence length="402" mass="43506">MYISPSQNKEWGADWLGESETIGIGGAQTFMIEPGQYDLEADDCDGNLVALQWNTPITADATWTVTGVAGALNFTLDPTFGEIHLTTGFSPDPYTISITGGGAVDVAAQNLPSAECTGYAAEAPDIRLFWAGSSARLRIFFQALEDTALIVNDPNGVWHCSDDFNGTIHPLVDILNPPEGQYDIWVGTFGENDAVEGTLYITEMDTTPQQPPDVPQDIHLLVDDFSDPNSGWDRVTFEDGSMAGYVDGAYAVVALTQNEIRGGMYPLGVPNVDIYIEATQVGAPTNNNDGYGVMCRVQPNGDGYSFLISGDGYFTIARVENQDYVPLIDWTYSDAIYQGNAMNSINAVCNETYLALWVNGELLGEVYDDTYATGDIALVAGTLEPEPVEVHFDNLVVSRPLP</sequence>
<accession>A0A0M8K7P6</accession>
<reference evidence="2" key="1">
    <citation type="submission" date="2015-08" db="EMBL/GenBank/DDBJ databases">
        <title>Draft Genome Sequence of a Heterotrophic Facultative Anaerobic Bacterium Ardenticatena maritima Strain 110S.</title>
        <authorList>
            <person name="Kawaichi S."/>
            <person name="Yoshida T."/>
            <person name="Sako Y."/>
            <person name="Nakamura R."/>
        </authorList>
    </citation>
    <scope>NUCLEOTIDE SEQUENCE [LARGE SCALE GENOMIC DNA]</scope>
    <source>
        <strain evidence="2">110S</strain>
    </source>
</reference>
<dbReference type="InParanoid" id="A0A0M8K7P6"/>
<dbReference type="EMBL" id="BBZA01000026">
    <property type="protein sequence ID" value="GAP62016.1"/>
    <property type="molecule type" value="Genomic_DNA"/>
</dbReference>
<keyword evidence="2" id="KW-1185">Reference proteome</keyword>
<organism evidence="1 2">
    <name type="scientific">Ardenticatena maritima</name>
    <dbReference type="NCBI Taxonomy" id="872965"/>
    <lineage>
        <taxon>Bacteria</taxon>
        <taxon>Bacillati</taxon>
        <taxon>Chloroflexota</taxon>
        <taxon>Ardenticatenia</taxon>
        <taxon>Ardenticatenales</taxon>
        <taxon>Ardenticatenaceae</taxon>
        <taxon>Ardenticatena</taxon>
    </lineage>
</organism>
<comment type="caution">
    <text evidence="1">The sequence shown here is derived from an EMBL/GenBank/DDBJ whole genome shotgun (WGS) entry which is preliminary data.</text>
</comment>
<proteinExistence type="predicted"/>
<dbReference type="RefSeq" id="WP_060687062.1">
    <property type="nucleotide sequence ID" value="NZ_LGKN01000003.1"/>
</dbReference>
<name>A0A0M8K7P6_9CHLR</name>
<evidence type="ECO:0000313" key="2">
    <source>
        <dbReference type="Proteomes" id="UP000037784"/>
    </source>
</evidence>
<gene>
    <name evidence="1" type="ORF">ARMA_0439</name>
</gene>
<evidence type="ECO:0008006" key="3">
    <source>
        <dbReference type="Google" id="ProtNLM"/>
    </source>
</evidence>
<dbReference type="AlphaFoldDB" id="A0A0M8K7P6"/>
<dbReference type="Gene3D" id="2.60.120.560">
    <property type="entry name" value="Exo-inulinase, domain 1"/>
    <property type="match status" value="1"/>
</dbReference>
<protein>
    <recommendedName>
        <fullName evidence="3">3-keto-disaccharide hydrolase domain-containing protein</fullName>
    </recommendedName>
</protein>